<proteinExistence type="predicted"/>
<organism evidence="1 2">
    <name type="scientific">Hamiltosporidium tvaerminnensis</name>
    <dbReference type="NCBI Taxonomy" id="1176355"/>
    <lineage>
        <taxon>Eukaryota</taxon>
        <taxon>Fungi</taxon>
        <taxon>Fungi incertae sedis</taxon>
        <taxon>Microsporidia</taxon>
        <taxon>Dubosqiidae</taxon>
        <taxon>Hamiltosporidium</taxon>
    </lineage>
</organism>
<dbReference type="EMBL" id="PITJ01000938">
    <property type="protein sequence ID" value="TBU00649.1"/>
    <property type="molecule type" value="Genomic_DNA"/>
</dbReference>
<sequence>MRVSNKVDIFKNTYTIKIIFTIGSILLIKNIKADMSIIFHFYDPQNQQECNLNCNKEEKMQFSNFIKQRYNCYEHEECIECTRYIIKDPSELILNLDDNKSNENNEKKIYICTDVCKYEDFLYFLKILNGIHDFKENLQVDDFILLIHILDMFKFKKDKKFKQLIRIILLSIIYNYQKNYNKGDLTKKNYISSSLFNCILYEFRKIYFFDLKPNFDEEERVSGEHIKNLIVENFDENFCSGKTYVSIKSEFLIKLSKHMKYNKEFKHDFKNIFKWIKPLRVAFDSINSTSDVSTMLMSLIYFIPGEELCFQSWKNAVQLQYILENFGFEKIRTLFFIDCNFLSFYESYFESFRSLKFIYLFNCQLLNTTISENNYKLVQNIVSIVYNEVEKLMSISKSAEKNINEPFESKLLNGEEFESSMKIFSIPHADYFRKIQIFFANTMPIYFPFVKFELSVLNPQKIRNIAIVLKRFCLSDLNFEGHCVNKNLKSLEIQASCITDELLYSVLLLSNLKKIILLYSKIILKNHETNYRTHILLQELVFSWCNFENQERIFKFINSFPNLKSLQITYNKGKDLFRHVFNYNMIKLVHLEKFIFEQERECISEFSNFTGKNSIIELNISYGSKAGFLYSLFSNNKLQNVRKLQINKFIIGARDKNSMVKCVKIRDLIMSNCRFTDISFSELFKIDNEYAIKKILLMDMILSKRDIIFISKLKHLRRLTLNYINISLDLIDLSHLVFRIHSKINMVMLFDSEPSSLEYHFDEFFSQ</sequence>
<reference evidence="1 2" key="1">
    <citation type="submission" date="2017-12" db="EMBL/GenBank/DDBJ databases">
        <authorList>
            <person name="Pombert J.-F."/>
            <person name="Haag K.L."/>
            <person name="Ebert D."/>
        </authorList>
    </citation>
    <scope>NUCLEOTIDE SEQUENCE [LARGE SCALE GENOMIC DNA]</scope>
    <source>
        <strain evidence="1">FI-OER-3-3</strain>
    </source>
</reference>
<comment type="caution">
    <text evidence="1">The sequence shown here is derived from an EMBL/GenBank/DDBJ whole genome shotgun (WGS) entry which is preliminary data.</text>
</comment>
<evidence type="ECO:0000313" key="1">
    <source>
        <dbReference type="EMBL" id="TBU00649.1"/>
    </source>
</evidence>
<dbReference type="InterPro" id="IPR032675">
    <property type="entry name" value="LRR_dom_sf"/>
</dbReference>
<evidence type="ECO:0000313" key="2">
    <source>
        <dbReference type="Proteomes" id="UP000292362"/>
    </source>
</evidence>
<dbReference type="Gene3D" id="3.80.10.10">
    <property type="entry name" value="Ribonuclease Inhibitor"/>
    <property type="match status" value="1"/>
</dbReference>
<dbReference type="Proteomes" id="UP000292362">
    <property type="component" value="Unassembled WGS sequence"/>
</dbReference>
<name>A0A4Q9L019_9MICR</name>
<protein>
    <submittedName>
        <fullName evidence="1">Uncharacterized protein</fullName>
    </submittedName>
</protein>
<dbReference type="VEuPathDB" id="MicrosporidiaDB:CWI37_0938p0010"/>
<dbReference type="SUPFAM" id="SSF52047">
    <property type="entry name" value="RNI-like"/>
    <property type="match status" value="1"/>
</dbReference>
<accession>A0A4Q9L019</accession>
<dbReference type="AlphaFoldDB" id="A0A4Q9L019"/>
<gene>
    <name evidence="1" type="ORF">CWI37_0938p0010</name>
</gene>